<dbReference type="InterPro" id="IPR036398">
    <property type="entry name" value="CA_dom_sf"/>
</dbReference>
<dbReference type="EMBL" id="VEVO01000011">
    <property type="protein sequence ID" value="KAF0035505.1"/>
    <property type="molecule type" value="Genomic_DNA"/>
</dbReference>
<feature type="region of interest" description="Disordered" evidence="2">
    <location>
        <begin position="1"/>
        <end position="27"/>
    </location>
</feature>
<dbReference type="GO" id="GO:0005886">
    <property type="term" value="C:plasma membrane"/>
    <property type="evidence" value="ECO:0007669"/>
    <property type="project" value="TreeGrafter"/>
</dbReference>
<evidence type="ECO:0000313" key="5">
    <source>
        <dbReference type="Proteomes" id="UP000438429"/>
    </source>
</evidence>
<dbReference type="InterPro" id="IPR023561">
    <property type="entry name" value="Carbonic_anhydrase_a-class"/>
</dbReference>
<dbReference type="Proteomes" id="UP000438429">
    <property type="component" value="Unassembled WGS sequence"/>
</dbReference>
<evidence type="ECO:0000256" key="1">
    <source>
        <dbReference type="ARBA" id="ARBA00010718"/>
    </source>
</evidence>
<gene>
    <name evidence="4" type="ORF">F2P81_013263</name>
</gene>
<proteinExistence type="inferred from homology"/>
<dbReference type="PANTHER" id="PTHR18952">
    <property type="entry name" value="CARBONIC ANHYDRASE"/>
    <property type="match status" value="1"/>
</dbReference>
<evidence type="ECO:0000256" key="2">
    <source>
        <dbReference type="SAM" id="MobiDB-lite"/>
    </source>
</evidence>
<dbReference type="Pfam" id="PF00194">
    <property type="entry name" value="Carb_anhydrase"/>
    <property type="match status" value="2"/>
</dbReference>
<dbReference type="GO" id="GO:0008270">
    <property type="term" value="F:zinc ion binding"/>
    <property type="evidence" value="ECO:0007669"/>
    <property type="project" value="InterPro"/>
</dbReference>
<dbReference type="SUPFAM" id="SSF51069">
    <property type="entry name" value="Carbonic anhydrase"/>
    <property type="match status" value="1"/>
</dbReference>
<dbReference type="SMART" id="SM01057">
    <property type="entry name" value="Carb_anhydrase"/>
    <property type="match status" value="1"/>
</dbReference>
<organism evidence="4 5">
    <name type="scientific">Scophthalmus maximus</name>
    <name type="common">Turbot</name>
    <name type="synonym">Psetta maxima</name>
    <dbReference type="NCBI Taxonomy" id="52904"/>
    <lineage>
        <taxon>Eukaryota</taxon>
        <taxon>Metazoa</taxon>
        <taxon>Chordata</taxon>
        <taxon>Craniata</taxon>
        <taxon>Vertebrata</taxon>
        <taxon>Euteleostomi</taxon>
        <taxon>Actinopterygii</taxon>
        <taxon>Neopterygii</taxon>
        <taxon>Teleostei</taxon>
        <taxon>Neoteleostei</taxon>
        <taxon>Acanthomorphata</taxon>
        <taxon>Carangaria</taxon>
        <taxon>Pleuronectiformes</taxon>
        <taxon>Pleuronectoidei</taxon>
        <taxon>Scophthalmidae</taxon>
        <taxon>Scophthalmus</taxon>
    </lineage>
</organism>
<name>A0A6A4SSC3_SCOMX</name>
<protein>
    <recommendedName>
        <fullName evidence="3">Alpha-carbonic anhydrase domain-containing protein</fullName>
    </recommendedName>
</protein>
<evidence type="ECO:0000313" key="4">
    <source>
        <dbReference type="EMBL" id="KAF0035505.1"/>
    </source>
</evidence>
<dbReference type="PROSITE" id="PS51144">
    <property type="entry name" value="ALPHA_CA_2"/>
    <property type="match status" value="1"/>
</dbReference>
<accession>A0A6A4SSC3</accession>
<comment type="caution">
    <text evidence="4">The sequence shown here is derived from an EMBL/GenBank/DDBJ whole genome shotgun (WGS) entry which is preliminary data.</text>
</comment>
<dbReference type="GO" id="GO:0004089">
    <property type="term" value="F:carbonate dehydratase activity"/>
    <property type="evidence" value="ECO:0007669"/>
    <property type="project" value="InterPro"/>
</dbReference>
<sequence length="333" mass="37582">MRYPEPNFRSRSADTRSLGPLAHPPDQGKKLVIDTQTLLSTKIKGSQENIFGVDDVKPGNTLASCQSEQRVPLRGRLFNLKRLRLCTLFTIALSVYYKLLQQNSSHSHLRRVVCRGVYGPDEGWASAYPECRERNQSPINIVDHDAKVSSEFQELTLEGFESESSNKTSMKNTGKTGKCQLTFKTANRRKTAREIKYVAPAAVYEFPWFESSDVRRLLCIRAERQCEGFVAIMLKDEYFVRGAGLPGRFKAEKVEFHWGPSNGSDGSEHSINSRRYPVESSAAFGAAGQTDEYALFDIWQISTLTDQLDIVIYSSCSKVVDFFLSQTFSQSRV</sequence>
<dbReference type="Gene3D" id="3.10.200.10">
    <property type="entry name" value="Alpha carbonic anhydrase"/>
    <property type="match status" value="1"/>
</dbReference>
<evidence type="ECO:0000259" key="3">
    <source>
        <dbReference type="PROSITE" id="PS51144"/>
    </source>
</evidence>
<reference evidence="4 5" key="1">
    <citation type="submission" date="2019-06" db="EMBL/GenBank/DDBJ databases">
        <title>Draft genomes of female and male turbot (Scophthalmus maximus).</title>
        <authorList>
            <person name="Xu H."/>
            <person name="Xu X.-W."/>
            <person name="Shao C."/>
            <person name="Chen S."/>
        </authorList>
    </citation>
    <scope>NUCLEOTIDE SEQUENCE [LARGE SCALE GENOMIC DNA]</scope>
    <source>
        <strain evidence="4">Ysfricsl-2016a</strain>
        <tissue evidence="4">Blood</tissue>
    </source>
</reference>
<feature type="domain" description="Alpha-carbonic anhydrase" evidence="3">
    <location>
        <begin position="102"/>
        <end position="333"/>
    </location>
</feature>
<dbReference type="InterPro" id="IPR001148">
    <property type="entry name" value="CA_dom"/>
</dbReference>
<dbReference type="AlphaFoldDB" id="A0A6A4SSC3"/>
<dbReference type="PANTHER" id="PTHR18952:SF84">
    <property type="entry name" value="CARBONIC ANHYDRASE 14"/>
    <property type="match status" value="1"/>
</dbReference>
<comment type="similarity">
    <text evidence="1">Belongs to the alpha-carbonic anhydrase family.</text>
</comment>